<accession>A0ABR9ASN3</accession>
<dbReference type="CDD" id="cd06533">
    <property type="entry name" value="Glyco_transf_WecG_TagA"/>
    <property type="match status" value="1"/>
</dbReference>
<dbReference type="Pfam" id="PF03808">
    <property type="entry name" value="Glyco_tran_WecG"/>
    <property type="match status" value="1"/>
</dbReference>
<gene>
    <name evidence="3" type="ORF">IFO69_19225</name>
</gene>
<keyword evidence="2" id="KW-0808">Transferase</keyword>
<keyword evidence="1" id="KW-0328">Glycosyltransferase</keyword>
<keyword evidence="4" id="KW-1185">Reference proteome</keyword>
<dbReference type="NCBIfam" id="TIGR00696">
    <property type="entry name" value="wecG_tagA_cpsF"/>
    <property type="match status" value="1"/>
</dbReference>
<protein>
    <submittedName>
        <fullName evidence="3">WecB/TagA/CpsF family glycosyltransferase</fullName>
    </submittedName>
</protein>
<dbReference type="EMBL" id="JACYTQ010000009">
    <property type="protein sequence ID" value="MBD8490893.1"/>
    <property type="molecule type" value="Genomic_DNA"/>
</dbReference>
<name>A0ABR9ASN3_9BACT</name>
<proteinExistence type="predicted"/>
<dbReference type="PANTHER" id="PTHR34136">
    <property type="match status" value="1"/>
</dbReference>
<dbReference type="PANTHER" id="PTHR34136:SF1">
    <property type="entry name" value="UDP-N-ACETYL-D-MANNOSAMINURONIC ACID TRANSFERASE"/>
    <property type="match status" value="1"/>
</dbReference>
<evidence type="ECO:0000256" key="2">
    <source>
        <dbReference type="ARBA" id="ARBA00022679"/>
    </source>
</evidence>
<reference evidence="3 4" key="1">
    <citation type="submission" date="2020-09" db="EMBL/GenBank/DDBJ databases">
        <title>Echinicola sp. CAU 1574 isolated from sand of Sido Beach.</title>
        <authorList>
            <person name="Kim W."/>
        </authorList>
    </citation>
    <scope>NUCLEOTIDE SEQUENCE [LARGE SCALE GENOMIC DNA]</scope>
    <source>
        <strain evidence="3 4">CAU 1574</strain>
    </source>
</reference>
<evidence type="ECO:0000313" key="4">
    <source>
        <dbReference type="Proteomes" id="UP000647133"/>
    </source>
</evidence>
<dbReference type="InterPro" id="IPR004629">
    <property type="entry name" value="WecG_TagA_CpsF"/>
</dbReference>
<comment type="caution">
    <text evidence="3">The sequence shown here is derived from an EMBL/GenBank/DDBJ whole genome shotgun (WGS) entry which is preliminary data.</text>
</comment>
<organism evidence="3 4">
    <name type="scientific">Echinicola arenosa</name>
    <dbReference type="NCBI Taxonomy" id="2774144"/>
    <lineage>
        <taxon>Bacteria</taxon>
        <taxon>Pseudomonadati</taxon>
        <taxon>Bacteroidota</taxon>
        <taxon>Cytophagia</taxon>
        <taxon>Cytophagales</taxon>
        <taxon>Cyclobacteriaceae</taxon>
        <taxon>Echinicola</taxon>
    </lineage>
</organism>
<evidence type="ECO:0000313" key="3">
    <source>
        <dbReference type="EMBL" id="MBD8490893.1"/>
    </source>
</evidence>
<dbReference type="Proteomes" id="UP000647133">
    <property type="component" value="Unassembled WGS sequence"/>
</dbReference>
<dbReference type="RefSeq" id="WP_192011769.1">
    <property type="nucleotide sequence ID" value="NZ_JACYTQ010000009.1"/>
</dbReference>
<sequence length="253" mass="29342">MAYKLLGTEVDDFNLNSLLDFVVKSVRTEERNIIISQNLHGIYTYHKKNSAELKSLYAIAKKRIDGMPIVWLGKALGYPLEKENRLTWVDLMDPLMKRVRDEGLKVYYLGADEASVSKGVHVLKEKFQGLQINYRNGFFDQKKDAAENKEVIAQINAYKPDLLIVGMGMPRQEHWIVDNKDSLNAYVIMTCGAAIEYVAGTVSTPPRWMGRTGLEWLYRLQENPNRFWFRYLIEPWYIFRLAADDLRKARARA</sequence>
<evidence type="ECO:0000256" key="1">
    <source>
        <dbReference type="ARBA" id="ARBA00022676"/>
    </source>
</evidence>